<dbReference type="InterPro" id="IPR013106">
    <property type="entry name" value="Ig_V-set"/>
</dbReference>
<reference evidence="2" key="1">
    <citation type="submission" date="2021-06" db="EMBL/GenBank/DDBJ databases">
        <authorList>
            <person name="Hodson N. C."/>
            <person name="Mongue J. A."/>
            <person name="Jaron S. K."/>
        </authorList>
    </citation>
    <scope>NUCLEOTIDE SEQUENCE</scope>
</reference>
<feature type="domain" description="Ig-like" evidence="1">
    <location>
        <begin position="1"/>
        <end position="97"/>
    </location>
</feature>
<dbReference type="PROSITE" id="PS50835">
    <property type="entry name" value="IG_LIKE"/>
    <property type="match status" value="1"/>
</dbReference>
<accession>A0A8J2KQQ3</accession>
<dbReference type="OrthoDB" id="6431884at2759"/>
<keyword evidence="3" id="KW-1185">Reference proteome</keyword>
<proteinExistence type="predicted"/>
<evidence type="ECO:0000313" key="3">
    <source>
        <dbReference type="Proteomes" id="UP000708208"/>
    </source>
</evidence>
<evidence type="ECO:0000313" key="2">
    <source>
        <dbReference type="EMBL" id="CAG7817926.1"/>
    </source>
</evidence>
<sequence length="99" mass="11417">MPCELKPSRRDDSVYMVLWFRGDESIPIYSFDVRGKPFSGAKRWSADVPFGKRAHFQTSSEVAKLAVEDSKLSDQGIYRCRVDFRNSPSRETRLNLTII</sequence>
<organism evidence="2 3">
    <name type="scientific">Allacma fusca</name>
    <dbReference type="NCBI Taxonomy" id="39272"/>
    <lineage>
        <taxon>Eukaryota</taxon>
        <taxon>Metazoa</taxon>
        <taxon>Ecdysozoa</taxon>
        <taxon>Arthropoda</taxon>
        <taxon>Hexapoda</taxon>
        <taxon>Collembola</taxon>
        <taxon>Symphypleona</taxon>
        <taxon>Sminthuridae</taxon>
        <taxon>Allacma</taxon>
    </lineage>
</organism>
<dbReference type="AlphaFoldDB" id="A0A8J2KQQ3"/>
<dbReference type="PANTHER" id="PTHR23278">
    <property type="entry name" value="SIDESTEP PROTEIN"/>
    <property type="match status" value="1"/>
</dbReference>
<evidence type="ECO:0000259" key="1">
    <source>
        <dbReference type="PROSITE" id="PS50835"/>
    </source>
</evidence>
<dbReference type="InterPro" id="IPR007110">
    <property type="entry name" value="Ig-like_dom"/>
</dbReference>
<dbReference type="Proteomes" id="UP000708208">
    <property type="component" value="Unassembled WGS sequence"/>
</dbReference>
<protein>
    <recommendedName>
        <fullName evidence="1">Ig-like domain-containing protein</fullName>
    </recommendedName>
</protein>
<feature type="non-terminal residue" evidence="2">
    <location>
        <position position="1"/>
    </location>
</feature>
<gene>
    <name evidence="2" type="ORF">AFUS01_LOCUS28463</name>
</gene>
<comment type="caution">
    <text evidence="2">The sequence shown here is derived from an EMBL/GenBank/DDBJ whole genome shotgun (WGS) entry which is preliminary data.</text>
</comment>
<dbReference type="EMBL" id="CAJVCH010407274">
    <property type="protein sequence ID" value="CAG7817926.1"/>
    <property type="molecule type" value="Genomic_DNA"/>
</dbReference>
<feature type="non-terminal residue" evidence="2">
    <location>
        <position position="99"/>
    </location>
</feature>
<dbReference type="Pfam" id="PF07686">
    <property type="entry name" value="V-set"/>
    <property type="match status" value="1"/>
</dbReference>
<name>A0A8J2KQQ3_9HEXA</name>
<dbReference type="PANTHER" id="PTHR23278:SF19">
    <property type="entry name" value="OBSCURIN"/>
    <property type="match status" value="1"/>
</dbReference>